<dbReference type="Proteomes" id="UP000275777">
    <property type="component" value="Chromosome"/>
</dbReference>
<reference evidence="2 3" key="1">
    <citation type="submission" date="2018-12" db="EMBL/GenBank/DDBJ databases">
        <authorList>
            <consortium name="Pathogen Informatics"/>
        </authorList>
    </citation>
    <scope>NUCLEOTIDE SEQUENCE [LARGE SCALE GENOMIC DNA]</scope>
    <source>
        <strain evidence="2 3">NCTC9695</strain>
    </source>
</reference>
<dbReference type="PANTHER" id="PTHR33121:SF70">
    <property type="entry name" value="SIGNALING PROTEIN YKOW"/>
    <property type="match status" value="1"/>
</dbReference>
<evidence type="ECO:0000313" key="2">
    <source>
        <dbReference type="EMBL" id="VEB41478.1"/>
    </source>
</evidence>
<feature type="domain" description="EAL" evidence="1">
    <location>
        <begin position="8"/>
        <end position="262"/>
    </location>
</feature>
<dbReference type="FunFam" id="3.20.20.450:FF:000001">
    <property type="entry name" value="Cyclic di-GMP phosphodiesterase yahA"/>
    <property type="match status" value="1"/>
</dbReference>
<dbReference type="InterPro" id="IPR035919">
    <property type="entry name" value="EAL_sf"/>
</dbReference>
<dbReference type="SMART" id="SM00052">
    <property type="entry name" value="EAL"/>
    <property type="match status" value="1"/>
</dbReference>
<dbReference type="Gene3D" id="3.20.20.450">
    <property type="entry name" value="EAL domain"/>
    <property type="match status" value="1"/>
</dbReference>
<name>A0A447T9E6_CHRVL</name>
<dbReference type="InterPro" id="IPR050706">
    <property type="entry name" value="Cyclic-di-GMP_PDE-like"/>
</dbReference>
<evidence type="ECO:0000259" key="1">
    <source>
        <dbReference type="PROSITE" id="PS50883"/>
    </source>
</evidence>
<dbReference type="AlphaFoldDB" id="A0A447T9E6"/>
<dbReference type="CDD" id="cd01948">
    <property type="entry name" value="EAL"/>
    <property type="match status" value="1"/>
</dbReference>
<dbReference type="InterPro" id="IPR001633">
    <property type="entry name" value="EAL_dom"/>
</dbReference>
<dbReference type="EMBL" id="LR134182">
    <property type="protein sequence ID" value="VEB41478.1"/>
    <property type="molecule type" value="Genomic_DNA"/>
</dbReference>
<dbReference type="SUPFAM" id="SSF141868">
    <property type="entry name" value="EAL domain-like"/>
    <property type="match status" value="1"/>
</dbReference>
<dbReference type="Pfam" id="PF00563">
    <property type="entry name" value="EAL"/>
    <property type="match status" value="1"/>
</dbReference>
<evidence type="ECO:0000313" key="3">
    <source>
        <dbReference type="Proteomes" id="UP000275777"/>
    </source>
</evidence>
<proteinExistence type="predicted"/>
<protein>
    <submittedName>
        <fullName evidence="2">Bacteriophytochrome cph2</fullName>
    </submittedName>
</protein>
<dbReference type="PROSITE" id="PS50883">
    <property type="entry name" value="EAL"/>
    <property type="match status" value="1"/>
</dbReference>
<gene>
    <name evidence="2" type="primary">cph2_8</name>
    <name evidence="2" type="ORF">NCTC9695_01911</name>
</gene>
<dbReference type="GO" id="GO:0071111">
    <property type="term" value="F:cyclic-guanylate-specific phosphodiesterase activity"/>
    <property type="evidence" value="ECO:0007669"/>
    <property type="project" value="InterPro"/>
</dbReference>
<accession>A0A447T9E6</accession>
<organism evidence="2 3">
    <name type="scientific">Chromobacterium violaceum</name>
    <dbReference type="NCBI Taxonomy" id="536"/>
    <lineage>
        <taxon>Bacteria</taxon>
        <taxon>Pseudomonadati</taxon>
        <taxon>Pseudomonadota</taxon>
        <taxon>Betaproteobacteria</taxon>
        <taxon>Neisseriales</taxon>
        <taxon>Chromobacteriaceae</taxon>
        <taxon>Chromobacterium</taxon>
    </lineage>
</organism>
<dbReference type="PANTHER" id="PTHR33121">
    <property type="entry name" value="CYCLIC DI-GMP PHOSPHODIESTERASE PDEF"/>
    <property type="match status" value="1"/>
</dbReference>
<sequence length="267" mass="29501">MNARALERLKLEYSLHRALAQQELELWYQPKVALDSGQLIGAEALLRWRHPELGLVPPDRFIPIAEESALIAQIGAWVLETACADARRWRNAGLAPGRLAVNVSGRQLKHGDFVAELEQALARHGLDSDALELEITESVVMEDAGGMVDTLFRLQKLGMYLSIDDFGTGYSSLSYLKRLPVRGLKIDRSFIDDLHCDGDDAAITRAIISIARSLGLDVVAEGVEEEAQRRFLLEQGCNCAQGYLFSKPLPRDAYEALLSRSEVGAEA</sequence>